<feature type="non-terminal residue" evidence="2">
    <location>
        <position position="1"/>
    </location>
</feature>
<feature type="region of interest" description="Disordered" evidence="1">
    <location>
        <begin position="79"/>
        <end position="120"/>
    </location>
</feature>
<evidence type="ECO:0000313" key="3">
    <source>
        <dbReference type="Proteomes" id="UP000708208"/>
    </source>
</evidence>
<feature type="compositionally biased region" description="Basic and acidic residues" evidence="1">
    <location>
        <begin position="79"/>
        <end position="106"/>
    </location>
</feature>
<proteinExistence type="predicted"/>
<comment type="caution">
    <text evidence="2">The sequence shown here is derived from an EMBL/GenBank/DDBJ whole genome shotgun (WGS) entry which is preliminary data.</text>
</comment>
<name>A0A8J2LNG2_9HEXA</name>
<dbReference type="AlphaFoldDB" id="A0A8J2LNG2"/>
<dbReference type="EMBL" id="CAJVCH010570833">
    <property type="protein sequence ID" value="CAG7835989.1"/>
    <property type="molecule type" value="Genomic_DNA"/>
</dbReference>
<evidence type="ECO:0000313" key="2">
    <source>
        <dbReference type="EMBL" id="CAG7835989.1"/>
    </source>
</evidence>
<keyword evidence="3" id="KW-1185">Reference proteome</keyword>
<evidence type="ECO:0000256" key="1">
    <source>
        <dbReference type="SAM" id="MobiDB-lite"/>
    </source>
</evidence>
<accession>A0A8J2LNG2</accession>
<reference evidence="2" key="1">
    <citation type="submission" date="2021-06" db="EMBL/GenBank/DDBJ databases">
        <authorList>
            <person name="Hodson N. C."/>
            <person name="Mongue J. A."/>
            <person name="Jaron S. K."/>
        </authorList>
    </citation>
    <scope>NUCLEOTIDE SEQUENCE</scope>
</reference>
<organism evidence="2 3">
    <name type="scientific">Allacma fusca</name>
    <dbReference type="NCBI Taxonomy" id="39272"/>
    <lineage>
        <taxon>Eukaryota</taxon>
        <taxon>Metazoa</taxon>
        <taxon>Ecdysozoa</taxon>
        <taxon>Arthropoda</taxon>
        <taxon>Hexapoda</taxon>
        <taxon>Collembola</taxon>
        <taxon>Symphypleona</taxon>
        <taxon>Sminthuridae</taxon>
        <taxon>Allacma</taxon>
    </lineage>
</organism>
<gene>
    <name evidence="2" type="ORF">AFUS01_LOCUS45285</name>
</gene>
<sequence length="120" mass="13509">ITTNFLLVLFTGNNNSRVLMTTPKTITAKSANHITKTFYSFALGLVLDGVHEALQPMVVAHQEDPSSSCHEDYCYNYSDRKSDPRSEPVQDSHSRSRWNKEPDKLKQVSACLGHQQMPSL</sequence>
<protein>
    <submittedName>
        <fullName evidence="2">Uncharacterized protein</fullName>
    </submittedName>
</protein>
<dbReference type="Proteomes" id="UP000708208">
    <property type="component" value="Unassembled WGS sequence"/>
</dbReference>